<evidence type="ECO:0000313" key="7">
    <source>
        <dbReference type="Proteomes" id="UP000824102"/>
    </source>
</evidence>
<dbReference type="EMBL" id="DXBB01000080">
    <property type="protein sequence ID" value="HIZ73109.1"/>
    <property type="molecule type" value="Genomic_DNA"/>
</dbReference>
<dbReference type="Gene3D" id="3.90.550.10">
    <property type="entry name" value="Spore Coat Polysaccharide Biosynthesis Protein SpsA, Chain A"/>
    <property type="match status" value="1"/>
</dbReference>
<keyword evidence="4" id="KW-0472">Membrane</keyword>
<accession>A0A9D2G4W3</accession>
<reference evidence="6" key="2">
    <citation type="submission" date="2021-04" db="EMBL/GenBank/DDBJ databases">
        <authorList>
            <person name="Gilroy R."/>
        </authorList>
    </citation>
    <scope>NUCLEOTIDE SEQUENCE</scope>
    <source>
        <strain evidence="6">ChiW7-2402</strain>
    </source>
</reference>
<evidence type="ECO:0000256" key="3">
    <source>
        <dbReference type="ARBA" id="ARBA00022679"/>
    </source>
</evidence>
<dbReference type="GO" id="GO:0016757">
    <property type="term" value="F:glycosyltransferase activity"/>
    <property type="evidence" value="ECO:0007669"/>
    <property type="project" value="UniProtKB-KW"/>
</dbReference>
<dbReference type="InterPro" id="IPR029044">
    <property type="entry name" value="Nucleotide-diphossugar_trans"/>
</dbReference>
<protein>
    <submittedName>
        <fullName evidence="6">Glycosyltransferase</fullName>
        <ecNumber evidence="6">2.4.-.-</ecNumber>
    </submittedName>
</protein>
<keyword evidence="2 6" id="KW-0328">Glycosyltransferase</keyword>
<evidence type="ECO:0000256" key="1">
    <source>
        <dbReference type="ARBA" id="ARBA00006739"/>
    </source>
</evidence>
<dbReference type="PANTHER" id="PTHR43630:SF1">
    <property type="entry name" value="POLY-BETA-1,6-N-ACETYL-D-GLUCOSAMINE SYNTHASE"/>
    <property type="match status" value="1"/>
</dbReference>
<dbReference type="EC" id="2.4.-.-" evidence="6"/>
<evidence type="ECO:0000259" key="5">
    <source>
        <dbReference type="Pfam" id="PF13632"/>
    </source>
</evidence>
<evidence type="ECO:0000313" key="6">
    <source>
        <dbReference type="EMBL" id="HIZ73109.1"/>
    </source>
</evidence>
<keyword evidence="4" id="KW-0812">Transmembrane</keyword>
<comment type="similarity">
    <text evidence="1">Belongs to the glycosyltransferase 2 family.</text>
</comment>
<dbReference type="Pfam" id="PF13632">
    <property type="entry name" value="Glyco_trans_2_3"/>
    <property type="match status" value="1"/>
</dbReference>
<gene>
    <name evidence="6" type="ORF">H9964_05980</name>
</gene>
<dbReference type="SUPFAM" id="SSF53448">
    <property type="entry name" value="Nucleotide-diphospho-sugar transferases"/>
    <property type="match status" value="1"/>
</dbReference>
<organism evidence="6 7">
    <name type="scientific">Candidatus Gallimonas intestinavium</name>
    <dbReference type="NCBI Taxonomy" id="2838603"/>
    <lineage>
        <taxon>Bacteria</taxon>
        <taxon>Bacillati</taxon>
        <taxon>Bacillota</taxon>
        <taxon>Clostridia</taxon>
        <taxon>Candidatus Gallimonas</taxon>
    </lineage>
</organism>
<keyword evidence="3 6" id="KW-0808">Transferase</keyword>
<feature type="transmembrane region" description="Helical" evidence="4">
    <location>
        <begin position="6"/>
        <end position="23"/>
    </location>
</feature>
<dbReference type="InterPro" id="IPR001173">
    <property type="entry name" value="Glyco_trans_2-like"/>
</dbReference>
<reference evidence="6" key="1">
    <citation type="journal article" date="2021" name="PeerJ">
        <title>Extensive microbial diversity within the chicken gut microbiome revealed by metagenomics and culture.</title>
        <authorList>
            <person name="Gilroy R."/>
            <person name="Ravi A."/>
            <person name="Getino M."/>
            <person name="Pursley I."/>
            <person name="Horton D.L."/>
            <person name="Alikhan N.F."/>
            <person name="Baker D."/>
            <person name="Gharbi K."/>
            <person name="Hall N."/>
            <person name="Watson M."/>
            <person name="Adriaenssens E.M."/>
            <person name="Foster-Nyarko E."/>
            <person name="Jarju S."/>
            <person name="Secka A."/>
            <person name="Antonio M."/>
            <person name="Oren A."/>
            <person name="Chaudhuri R.R."/>
            <person name="La Ragione R."/>
            <person name="Hildebrand F."/>
            <person name="Pallen M.J."/>
        </authorList>
    </citation>
    <scope>NUCLEOTIDE SEQUENCE</scope>
    <source>
        <strain evidence="6">ChiW7-2402</strain>
    </source>
</reference>
<dbReference type="PANTHER" id="PTHR43630">
    <property type="entry name" value="POLY-BETA-1,6-N-ACETYL-D-GLUCOSAMINE SYNTHASE"/>
    <property type="match status" value="1"/>
</dbReference>
<feature type="transmembrane region" description="Helical" evidence="4">
    <location>
        <begin position="384"/>
        <end position="402"/>
    </location>
</feature>
<evidence type="ECO:0000256" key="4">
    <source>
        <dbReference type="SAM" id="Phobius"/>
    </source>
</evidence>
<dbReference type="Proteomes" id="UP000824102">
    <property type="component" value="Unassembled WGS sequence"/>
</dbReference>
<sequence>MQPIDIILIVYGAAALFAALLYIPKLVQFLHCFFPPERRFAREKRRIALLIPARDESRVIGDLFDSILRQTYDRENFEVNVIVKRADDPTVEMAKKLGFSVFVVPEQTCKGAALDGFFQRIGKEHWQDCAAYCIVDADAVLAPNYVEQLNNALDMNAHIYLSRKRIKNYLGDRKSRSIFCNCSALNYPLLDDMGNYYRMKKGTPLNMCGQGMMVRSDAIEKIGGWPYRSLTEDYEMKMDSFLQDFKSVYYPYAVIYTEEAVKHSEAWKRRLRWVMGFTQCDHKYKQRVQRAMREKKYPFFAWYDTFFGIVPPVIFIVATMLASLAGLVLTCVYAAMGSILWVKALLLLVLMPPFLMYLFDLLYNALTMYIYRDAFQTLSGKEKAATLLFSPLFMFEYFPIFLHAHLYLLAGKDLGWAHTARLTYRKGAAAEKAELFYRTTIRKFFIRRRKERPREEDNTVKE</sequence>
<name>A0A9D2G4W3_9FIRM</name>
<evidence type="ECO:0000256" key="2">
    <source>
        <dbReference type="ARBA" id="ARBA00022676"/>
    </source>
</evidence>
<proteinExistence type="inferred from homology"/>
<comment type="caution">
    <text evidence="6">The sequence shown here is derived from an EMBL/GenBank/DDBJ whole genome shotgun (WGS) entry which is preliminary data.</text>
</comment>
<keyword evidence="4" id="KW-1133">Transmembrane helix</keyword>
<dbReference type="AlphaFoldDB" id="A0A9D2G4W3"/>
<feature type="domain" description="Glycosyltransferase 2-like" evidence="5">
    <location>
        <begin position="134"/>
        <end position="361"/>
    </location>
</feature>